<organism evidence="1">
    <name type="scientific">uncultured Desulfovibrio sp</name>
    <dbReference type="NCBI Taxonomy" id="167968"/>
    <lineage>
        <taxon>Bacteria</taxon>
        <taxon>Pseudomonadati</taxon>
        <taxon>Thermodesulfobacteriota</taxon>
        <taxon>Desulfovibrionia</taxon>
        <taxon>Desulfovibrionales</taxon>
        <taxon>Desulfovibrionaceae</taxon>
        <taxon>Desulfovibrio</taxon>
        <taxon>environmental samples</taxon>
    </lineage>
</organism>
<gene>
    <name evidence="1" type="ORF">KL86DES1_10177</name>
</gene>
<dbReference type="AlphaFoldDB" id="A0A212KXV7"/>
<dbReference type="InterPro" id="IPR002591">
    <property type="entry name" value="Phosphodiest/P_Trfase"/>
</dbReference>
<name>A0A212KXV7_9BACT</name>
<evidence type="ECO:0000313" key="1">
    <source>
        <dbReference type="EMBL" id="SCM70086.1"/>
    </source>
</evidence>
<dbReference type="SUPFAM" id="SSF53649">
    <property type="entry name" value="Alkaline phosphatase-like"/>
    <property type="match status" value="1"/>
</dbReference>
<dbReference type="InterPro" id="IPR017850">
    <property type="entry name" value="Alkaline_phosphatase_core_sf"/>
</dbReference>
<reference evidence="1" key="1">
    <citation type="submission" date="2016-08" db="EMBL/GenBank/DDBJ databases">
        <authorList>
            <person name="Seilhamer J.J."/>
        </authorList>
    </citation>
    <scope>NUCLEOTIDE SEQUENCE</scope>
    <source>
        <strain evidence="1">86-1</strain>
    </source>
</reference>
<protein>
    <recommendedName>
        <fullName evidence="2">Type I phosphodiesterase/nucleotide pyrophosphatase</fullName>
    </recommendedName>
</protein>
<dbReference type="RefSeq" id="WP_179981581.1">
    <property type="nucleotide sequence ID" value="NZ_LT608333.1"/>
</dbReference>
<dbReference type="EMBL" id="FMJC01000001">
    <property type="protein sequence ID" value="SCM70086.1"/>
    <property type="molecule type" value="Genomic_DNA"/>
</dbReference>
<dbReference type="Pfam" id="PF01663">
    <property type="entry name" value="Phosphodiest"/>
    <property type="match status" value="1"/>
</dbReference>
<proteinExistence type="predicted"/>
<accession>A0A212KXV7</accession>
<dbReference type="Gene3D" id="3.40.720.10">
    <property type="entry name" value="Alkaline Phosphatase, subunit A"/>
    <property type="match status" value="1"/>
</dbReference>
<evidence type="ECO:0008006" key="2">
    <source>
        <dbReference type="Google" id="ProtNLM"/>
    </source>
</evidence>
<sequence>MPRVIMVLLDGLAAATARQCLSYPQALEEVGEAQYAELMCFLPPLSRPAYATLLCGLPPAQSGIFHNGDLRPCPAPTIFSRAQNAGFVTAAAAYYWMSELCNTSPFEPARHRLTNAPGMPIEHGLFYSNDAYPDDELFHDAAALCQCFVPNLLLVHSMGIDYAGHCYGARSREYRDAARHADGLLAKWLPLWLSLGYSVLVTSDHGMDEDHKHNDNTEATRRVPLWLLGTAWKNQTMPSQQTDIADLILRALGLAVDRQST</sequence>